<keyword evidence="5" id="KW-0472">Membrane</keyword>
<keyword evidence="4" id="KW-1133">Transmembrane helix</keyword>
<dbReference type="GO" id="GO:0007097">
    <property type="term" value="P:nuclear migration"/>
    <property type="evidence" value="ECO:0007669"/>
    <property type="project" value="TreeGrafter"/>
</dbReference>
<sequence>STQATQDQQEPMEAEFKSVSKTAQSMVKDLPEQTVNEMLGNLKIIKDRLQNLRKRLPERSRGLKSVLPNVESLENGLEELVSWIEAGERLLAQHGGDSEDKTIEEKIEAHKTHFGQINYFKSVLDGKNRFLTKIKSSKVKNLNTDEVDAQFEDLNRRFKALLSRAEQEAQDMQAAQSSLKLAKDWLRTAGDRLEPLTSTEAGDKASLASRLDRLNDLINSEEEGAARIQAAMEAVRRAMSGASPAQRAKLQAELDELQRAWDAHRERAQQAKADLEDTLDRLGRAEALETDLAAQLAAMESRGREAGGAKNSLDEKRDQVEALQRLLDDVQSMEPDLNNLDSSSQPQLQSRLRSLAKATEASAEKAAAAAADHEAYQQELEQLTADIDELEDEARDLDTAGTADDLEAKQRLAEELAQRRSELYSKLQSLNAAAEKVCSASGAAGRDRVRGEVRGLKNRLDGLVDQLTTRRKQLEQSANQWRGLGEQLEQMSAWLQEKQAQLDDCSQPRDTLEEKKEQLIDARGLHNEVAAFGKRLQSAEDRFRGMASQGLSGSPDQERQLEEIKFGHESLLAAAKEAAAEADEAVRDHAEFKEACTDAGNWISGLGERLAVCSDLTGDRQALQSRLDRLDDLSRAQAEGEQRLDKVDSLAEAVCRRTGSSGVDAIQAEAGDLRVEWTDFVDSVEQAKRDLSDCADRWAEYEEAHKLCTEHVRTAEAHLKAAEPRPNAEEKSALADRLSDAAAWADEVAERDFNGRLHDAAADVAKASREGHVTGQAASLTGRFSLLRDQLSDQAAVWRGHAEDHGQLDREMADVDDWLADFEDRLGQCGDGRGDRFEIQARLATLAELNAEREDGFRRLAALQDRLQSTVLPATSGAGRDRLRQAAQQLQDRWDSCLADLGRSRQQLDGALAQWTLYEEGSDQVERWLRDYRAQLDAEPADGAAASLAEKRAQAERLRNLQTALRGHQPAVRGLADKAAAMLETQEPSEATEGVMKMVKEFEMLDAELTGRLRDADRRLRDHQQYKEAVADASEWLEMARDRLGADDQLRTDRQSLDARAQLLRDTVDAKPVGEEKIRRADERGRLAAEGSNADGRKQIEDETAALAKAMKDLMAECQAQSGQVTGLNKRWSEFDAQLESLNAWLADRESRVRHEPGLDLDDKRRLAAAQEALETEIAEKQVDLEALSELSADLLQDSGVDLRVSTQLAKTGARYHALEALAREHAQKLRSHADDHAEFERNADEAERWIGAAAERLAATGRESGEADKYELQRQLDRVNDLSLTKEEGQVLLQAAGHWADKAEQNTAPKGRPAIRDRLSELQRRWETFTQELHDARAAVDKRQMEWAEHDDTVERVQRWLADQSSRLREQPLPADLAEKRAAAQRARESQQAVTAYRPVLESAAAGCRRLGRPSDQLLADYDALVQLSADAVTAAEAAQDRHQRYQQAATDTASWLRQRRDHLAGLSASPTSSPPTDADTAGRDLASARAAKAELDGEGEERLRRLRQLADDAMEATSAAGQSRLRQEVAAAAADLDDLRQLAGDAAGRLERTGEAWRDFNDRSAAFAAWLSDIEAQLARGADSSVGDALDETADAKRRRAEEAQRRHAAAASPDRLAELEAIAERAQSLGCGQRGQQLAARHQTACRAAAEASRQSAARWQAHADLDASLADLEQWLTAAEDRLGAAGGDAERLAELQTQLEAGRGRLRSASELADRVLPDTGRAGQEQIRSRLASLRDLFDKAAGATAEARTRAEAAVGAARECRRAGGELEAWLTDAEARASTAGALVPTSSKSRKDDPTAEQQQLEERKAALERLRALAKEVDAKSGAFARLAERAAEVGAAAAGSGVVAGSEAQQAREAADSLCRRFSRLQASLAGRVSELETAVSGQEEFALAAQRAAAWLAQAQTRLGRTADMTGGRADLEARLELAEALRTEANREGQSLVDKAAAAGDYLSRNRPSSAASDTVSQLRRELATLLAGVDDAEARLGRGVEQWRSFSDGCQRFADWLQDAENRLRRGPEPSVSLETKQRQARDFQVIQEEIHNRKADLDKLQSLGDQLEKITRSPQISTRLLQLSSKYQTLLAQCTEANQKLQQVTKDTRSFEDARDDAKQWIEQATQRLLGCSNFSEDPRRLAEKKRAVKDIADSMLDGENKLAAMLEAGERVVRLGDNPDRIRRQMEEVRQDFNALRKQLQQVQAGVEKSAAKWSDFQDVSQRLGSWLGEMERSLGQLSNPRADLGERRTVQDRLRSLKNEVDRTEPDFEDLQQLCDQLLSVGKQPEVEAETKSLKNRYYQLRKAVNAKSDELNKAQKEHQTYQDSLQESEKWILQTSFRLMEQNSAQCPSLEEAQRQLDQHNTVCREVEDHQRSIENVRRLGRRLVEENSGNYELRSEIEGQLSGLDESYANLKETAEQIRERLTENHQRWKSYRDVLTAADRYLHSDLVSWWSSHEPLNVRTADEARQQTEEARAVQSRLTQLRSEIVNAALKCDCTSPSVVGNSAAAAAAASARRRYSGGSGSMFDGGSRRSPSPLLAAASGPSETSRLAEKVSRDLQSNLDRIDRRLAELSLRRDGLERVDTEAEDAADWLRDREAEANSLQDASALERLRDEVANRAFSPGLLEARPDLRAQRDALLRKLDSALSQRRQSQAVEAEYRKKQAALDSEVDSVMRRVDNRTAASAQTLDQVDYMRLMDQQTQTVCHQQTQTPKQSNTPSTSAVDLTDGRLYGPGHGYPGHHHHHHHHLAPTGSSSDLRNSGGGVGISKKLWPYTRESDDPLASLQRTLTDLEAREEAAVQTPKHRRTQTAQTPPPPSPSAATNGKPMRGVALLHIIDTVKGLQDDLAARRSREDAVASPPTKSSPSSVAAESIRRPAERPLGLSEDNQPVGSLRARSLPRQRPTAVSLTPPAADATASSTPSKRPRSPSPPRRRSAAAAPPPPPPIPQPLIGGVENRYGLSPEKFDKFIPTRPHWRSDAPPLLTANGHQQQQQAPPPPEPPRQHQPVLDSRRFVRDYNQMLMEPGNQKQPPPQKQQQQQQQRQLNDSLGRAARTAQDMRNATKRMRKSAAV</sequence>
<feature type="region of interest" description="Disordered" evidence="7">
    <location>
        <begin position="1788"/>
        <end position="1810"/>
    </location>
</feature>
<feature type="coiled-coil region" evidence="6">
    <location>
        <begin position="2300"/>
        <end position="2327"/>
    </location>
</feature>
<dbReference type="GO" id="GO:0005737">
    <property type="term" value="C:cytoplasm"/>
    <property type="evidence" value="ECO:0007669"/>
    <property type="project" value="TreeGrafter"/>
</dbReference>
<feature type="compositionally biased region" description="Low complexity" evidence="7">
    <location>
        <begin position="337"/>
        <end position="356"/>
    </location>
</feature>
<feature type="compositionally biased region" description="Low complexity" evidence="7">
    <location>
        <begin position="2527"/>
        <end position="2536"/>
    </location>
</feature>
<evidence type="ECO:0000256" key="5">
    <source>
        <dbReference type="ARBA" id="ARBA00023136"/>
    </source>
</evidence>
<evidence type="ECO:0000313" key="8">
    <source>
        <dbReference type="EMBL" id="PAA50447.1"/>
    </source>
</evidence>
<keyword evidence="2" id="KW-0812">Transmembrane</keyword>
<name>A0A267DP23_9PLAT</name>
<evidence type="ECO:0000256" key="2">
    <source>
        <dbReference type="ARBA" id="ARBA00022692"/>
    </source>
</evidence>
<organism evidence="8 9">
    <name type="scientific">Macrostomum lignano</name>
    <dbReference type="NCBI Taxonomy" id="282301"/>
    <lineage>
        <taxon>Eukaryota</taxon>
        <taxon>Metazoa</taxon>
        <taxon>Spiralia</taxon>
        <taxon>Lophotrochozoa</taxon>
        <taxon>Platyhelminthes</taxon>
        <taxon>Rhabditophora</taxon>
        <taxon>Macrostomorpha</taxon>
        <taxon>Macrostomida</taxon>
        <taxon>Macrostomidae</taxon>
        <taxon>Macrostomum</taxon>
    </lineage>
</organism>
<feature type="compositionally biased region" description="Low complexity" evidence="7">
    <location>
        <begin position="2913"/>
        <end position="2926"/>
    </location>
</feature>
<dbReference type="PANTHER" id="PTHR47535:SF7">
    <property type="entry name" value="CALMIN"/>
    <property type="match status" value="1"/>
</dbReference>
<feature type="region of interest" description="Disordered" evidence="7">
    <location>
        <begin position="2850"/>
        <end position="3075"/>
    </location>
</feature>
<comment type="caution">
    <text evidence="8">The sequence shown here is derived from an EMBL/GenBank/DDBJ whole genome shotgun (WGS) entry which is preliminary data.</text>
</comment>
<feature type="non-terminal residue" evidence="8">
    <location>
        <position position="1"/>
    </location>
</feature>
<feature type="coiled-coil region" evidence="6">
    <location>
        <begin position="2558"/>
        <end position="2585"/>
    </location>
</feature>
<feature type="compositionally biased region" description="Pro residues" evidence="7">
    <location>
        <begin position="2943"/>
        <end position="2952"/>
    </location>
</feature>
<feature type="region of interest" description="Disordered" evidence="7">
    <location>
        <begin position="2707"/>
        <end position="2775"/>
    </location>
</feature>
<dbReference type="Pfam" id="PF00435">
    <property type="entry name" value="Spectrin"/>
    <property type="match status" value="4"/>
</dbReference>
<feature type="region of interest" description="Disordered" evidence="7">
    <location>
        <begin position="1596"/>
        <end position="1617"/>
    </location>
</feature>
<feature type="coiled-coil region" evidence="6">
    <location>
        <begin position="2405"/>
        <end position="2432"/>
    </location>
</feature>
<evidence type="ECO:0000256" key="1">
    <source>
        <dbReference type="ARBA" id="ARBA00004370"/>
    </source>
</evidence>
<dbReference type="Gene3D" id="1.20.58.60">
    <property type="match status" value="12"/>
</dbReference>
<evidence type="ECO:0000256" key="7">
    <source>
        <dbReference type="SAM" id="MobiDB-lite"/>
    </source>
</evidence>
<evidence type="ECO:0000256" key="4">
    <source>
        <dbReference type="ARBA" id="ARBA00022989"/>
    </source>
</evidence>
<feature type="coiled-coil region" evidence="6">
    <location>
        <begin position="247"/>
        <end position="333"/>
    </location>
</feature>
<dbReference type="EMBL" id="NIVC01003634">
    <property type="protein sequence ID" value="PAA50447.1"/>
    <property type="molecule type" value="Genomic_DNA"/>
</dbReference>
<dbReference type="STRING" id="282301.A0A267DP23"/>
<protein>
    <submittedName>
        <fullName evidence="8">Uncharacterized protein</fullName>
    </submittedName>
</protein>
<feature type="compositionally biased region" description="Basic residues" evidence="7">
    <location>
        <begin position="3065"/>
        <end position="3075"/>
    </location>
</feature>
<dbReference type="SMART" id="SM00150">
    <property type="entry name" value="SPEC"/>
    <property type="match status" value="17"/>
</dbReference>
<dbReference type="InterPro" id="IPR018159">
    <property type="entry name" value="Spectrin/alpha-actinin"/>
</dbReference>
<keyword evidence="9" id="KW-1185">Reference proteome</keyword>
<dbReference type="Proteomes" id="UP000215902">
    <property type="component" value="Unassembled WGS sequence"/>
</dbReference>
<feature type="region of interest" description="Disordered" evidence="7">
    <location>
        <begin position="2521"/>
        <end position="2552"/>
    </location>
</feature>
<feature type="coiled-coil region" evidence="6">
    <location>
        <begin position="155"/>
        <end position="182"/>
    </location>
</feature>
<evidence type="ECO:0000313" key="9">
    <source>
        <dbReference type="Proteomes" id="UP000215902"/>
    </source>
</evidence>
<dbReference type="GO" id="GO:0005640">
    <property type="term" value="C:nuclear outer membrane"/>
    <property type="evidence" value="ECO:0007669"/>
    <property type="project" value="TreeGrafter"/>
</dbReference>
<feature type="compositionally biased region" description="Polar residues" evidence="7">
    <location>
        <begin position="2864"/>
        <end position="2873"/>
    </location>
</feature>
<dbReference type="PANTHER" id="PTHR47535">
    <property type="entry name" value="MUSCLE-SPECIFIC PROTEIN 300 KDA, ISOFORM G"/>
    <property type="match status" value="1"/>
</dbReference>
<feature type="compositionally biased region" description="Basic and acidic residues" evidence="7">
    <location>
        <begin position="2850"/>
        <end position="2859"/>
    </location>
</feature>
<keyword evidence="3" id="KW-0677">Repeat</keyword>
<feature type="coiled-coil region" evidence="6">
    <location>
        <begin position="366"/>
        <end position="484"/>
    </location>
</feature>
<dbReference type="InterPro" id="IPR052403">
    <property type="entry name" value="LINC-complex_assoc"/>
</dbReference>
<feature type="compositionally biased region" description="Basic residues" evidence="7">
    <location>
        <begin position="2742"/>
        <end position="2752"/>
    </location>
</feature>
<dbReference type="GO" id="GO:0008285">
    <property type="term" value="P:negative regulation of cell population proliferation"/>
    <property type="evidence" value="ECO:0007669"/>
    <property type="project" value="TreeGrafter"/>
</dbReference>
<feature type="compositionally biased region" description="Basic residues" evidence="7">
    <location>
        <begin position="2927"/>
        <end position="2939"/>
    </location>
</feature>
<reference evidence="8 9" key="1">
    <citation type="submission" date="2017-06" db="EMBL/GenBank/DDBJ databases">
        <title>A platform for efficient transgenesis in Macrostomum lignano, a flatworm model organism for stem cell research.</title>
        <authorList>
            <person name="Berezikov E."/>
        </authorList>
    </citation>
    <scope>NUCLEOTIDE SEQUENCE [LARGE SCALE GENOMIC DNA]</scope>
    <source>
        <strain evidence="8">DV1</strain>
        <tissue evidence="8">Whole organism</tissue>
    </source>
</reference>
<dbReference type="GO" id="GO:0051015">
    <property type="term" value="F:actin filament binding"/>
    <property type="evidence" value="ECO:0007669"/>
    <property type="project" value="TreeGrafter"/>
</dbReference>
<dbReference type="OrthoDB" id="18740at2759"/>
<feature type="compositionally biased region" description="Polar residues" evidence="7">
    <location>
        <begin position="2716"/>
        <end position="2727"/>
    </location>
</feature>
<feature type="region of interest" description="Disordered" evidence="7">
    <location>
        <begin position="1"/>
        <end position="20"/>
    </location>
</feature>
<dbReference type="InterPro" id="IPR002017">
    <property type="entry name" value="Spectrin_repeat"/>
</dbReference>
<comment type="subcellular location">
    <subcellularLocation>
        <location evidence="1">Membrane</location>
    </subcellularLocation>
</comment>
<dbReference type="CDD" id="cd00176">
    <property type="entry name" value="SPEC"/>
    <property type="match status" value="3"/>
</dbReference>
<feature type="region of interest" description="Disordered" evidence="7">
    <location>
        <begin position="2798"/>
        <end position="2829"/>
    </location>
</feature>
<evidence type="ECO:0000256" key="6">
    <source>
        <dbReference type="SAM" id="Coils"/>
    </source>
</evidence>
<proteinExistence type="predicted"/>
<keyword evidence="6" id="KW-0175">Coiled coil</keyword>
<evidence type="ECO:0000256" key="3">
    <source>
        <dbReference type="ARBA" id="ARBA00022737"/>
    </source>
</evidence>
<dbReference type="SUPFAM" id="SSF46966">
    <property type="entry name" value="Spectrin repeat"/>
    <property type="match status" value="15"/>
</dbReference>
<gene>
    <name evidence="8" type="ORF">BOX15_Mlig001789g3</name>
</gene>
<feature type="region of interest" description="Disordered" evidence="7">
    <location>
        <begin position="334"/>
        <end position="356"/>
    </location>
</feature>
<dbReference type="GO" id="GO:0034993">
    <property type="term" value="C:meiotic nuclear membrane microtubule tethering complex"/>
    <property type="evidence" value="ECO:0007669"/>
    <property type="project" value="TreeGrafter"/>
</dbReference>
<accession>A0A267DP23</accession>
<feature type="compositionally biased region" description="Basic and acidic residues" evidence="7">
    <location>
        <begin position="1596"/>
        <end position="1608"/>
    </location>
</feature>